<protein>
    <submittedName>
        <fullName evidence="2">Uncharacterized protein</fullName>
    </submittedName>
</protein>
<evidence type="ECO:0000313" key="3">
    <source>
        <dbReference type="Proteomes" id="UP000182470"/>
    </source>
</evidence>
<gene>
    <name evidence="1" type="ORF">PSAN_40210</name>
    <name evidence="2" type="ORF">SAMN04490179_3469</name>
</gene>
<reference evidence="2 3" key="2">
    <citation type="submission" date="2016-10" db="EMBL/GenBank/DDBJ databases">
        <authorList>
            <person name="de Groot N.N."/>
        </authorList>
    </citation>
    <scope>NUCLEOTIDE SEQUENCE [LARGE SCALE GENOMIC DNA]</scope>
    <source>
        <strain evidence="2 3">BS2772</strain>
    </source>
</reference>
<organism evidence="2 3">
    <name type="scientific">Pseudomonas antarctica</name>
    <dbReference type="NCBI Taxonomy" id="219572"/>
    <lineage>
        <taxon>Bacteria</taxon>
        <taxon>Pseudomonadati</taxon>
        <taxon>Pseudomonadota</taxon>
        <taxon>Gammaproteobacteria</taxon>
        <taxon>Pseudomonadales</taxon>
        <taxon>Pseudomonadaceae</taxon>
        <taxon>Pseudomonas</taxon>
    </lineage>
</organism>
<dbReference type="EMBL" id="LT629704">
    <property type="protein sequence ID" value="SDN28166.1"/>
    <property type="molecule type" value="Genomic_DNA"/>
</dbReference>
<dbReference type="RefSeq" id="WP_232000056.1">
    <property type="nucleotide sequence ID" value="NZ_JXDI01000002.1"/>
</dbReference>
<keyword evidence="4" id="KW-1185">Reference proteome</keyword>
<evidence type="ECO:0000313" key="4">
    <source>
        <dbReference type="Proteomes" id="UP000748067"/>
    </source>
</evidence>
<proteinExistence type="predicted"/>
<dbReference type="EMBL" id="JXDI01000002">
    <property type="protein sequence ID" value="KAF2407093.1"/>
    <property type="molecule type" value="Genomic_DNA"/>
</dbReference>
<evidence type="ECO:0000313" key="2">
    <source>
        <dbReference type="EMBL" id="SDN28166.1"/>
    </source>
</evidence>
<dbReference type="Proteomes" id="UP000748067">
    <property type="component" value="Unassembled WGS sequence"/>
</dbReference>
<name>A0A1H0A609_9PSED</name>
<sequence length="410" mass="44887">MTTIKNSTSSVPVEGDLTNIPSLAPLIIKGVDTTNGRGVVPQALLLAPLKVLVPAWDTPVVGEPAHTLSLFWLSHDGERLLARLQVTAPPPPILDFYEVEIKLADLRSATRVAELYYSVDTEGGTNSMRPSIPITIDLDPPRLLRPTDVLQFVVPPSPALNEQYIVDHPQTAFIIPPYNIQAPYDWVEFYLSNLQDPPQNLAAAGRALVDFTTQPPTASLDAAAFRKLNDGAAHIFFRIYDATGNFSVPRSLGLPFKVNLLGTTTPTRPLPAPEIGHSLNKNGYLTCSSTPSFMAGVSWLIAPHAGIREGDEVRFVWQGFNENNWATENLNAVFRTSLRWTSTHAQKGATVIVDSFDTTLFPLRNFASASGSYEVWRDGTRVGESLPGYLRVDLTYGTGFYCSPRGKVRG</sequence>
<dbReference type="Proteomes" id="UP000182470">
    <property type="component" value="Chromosome I"/>
</dbReference>
<accession>A0A1H0A609</accession>
<reference evidence="1 4" key="1">
    <citation type="submission" date="2015-01" db="EMBL/GenBank/DDBJ databases">
        <title>Genome Sequence of Pseudomonas antarctica CMS 35.</title>
        <authorList>
            <person name="Voget S."/>
            <person name="Chow J."/>
            <person name="Daniel R."/>
            <person name="Streit W."/>
        </authorList>
    </citation>
    <scope>NUCLEOTIDE SEQUENCE [LARGE SCALE GENOMIC DNA]</scope>
    <source>
        <strain evidence="1 4">CMS 35</strain>
    </source>
</reference>
<evidence type="ECO:0000313" key="1">
    <source>
        <dbReference type="EMBL" id="KAF2407093.1"/>
    </source>
</evidence>
<dbReference type="AlphaFoldDB" id="A0A1H0A609"/>